<name>A0A4Q7MBB9_9BURK</name>
<protein>
    <submittedName>
        <fullName evidence="2">Uncharacterized protein</fullName>
    </submittedName>
</protein>
<comment type="caution">
    <text evidence="2">The sequence shown here is derived from an EMBL/GenBank/DDBJ whole genome shotgun (WGS) entry which is preliminary data.</text>
</comment>
<dbReference type="EMBL" id="SGWZ01000006">
    <property type="protein sequence ID" value="RZS65234.1"/>
    <property type="molecule type" value="Genomic_DNA"/>
</dbReference>
<accession>A0A4Q7MBB9</accession>
<feature type="region of interest" description="Disordered" evidence="1">
    <location>
        <begin position="128"/>
        <end position="187"/>
    </location>
</feature>
<dbReference type="Proteomes" id="UP000292039">
    <property type="component" value="Unassembled WGS sequence"/>
</dbReference>
<evidence type="ECO:0000256" key="1">
    <source>
        <dbReference type="SAM" id="MobiDB-lite"/>
    </source>
</evidence>
<feature type="compositionally biased region" description="Basic and acidic residues" evidence="1">
    <location>
        <begin position="144"/>
        <end position="159"/>
    </location>
</feature>
<dbReference type="AlphaFoldDB" id="A0A4Q7MBB9"/>
<evidence type="ECO:0000313" key="3">
    <source>
        <dbReference type="Proteomes" id="UP000292039"/>
    </source>
</evidence>
<proteinExistence type="predicted"/>
<gene>
    <name evidence="2" type="ORF">EV679_3021</name>
</gene>
<reference evidence="2 3" key="1">
    <citation type="submission" date="2019-02" db="EMBL/GenBank/DDBJ databases">
        <title>Genomic Encyclopedia of Type Strains, Phase IV (KMG-IV): sequencing the most valuable type-strain genomes for metagenomic binning, comparative biology and taxonomic classification.</title>
        <authorList>
            <person name="Goeker M."/>
        </authorList>
    </citation>
    <scope>NUCLEOTIDE SEQUENCE [LARGE SCALE GENOMIC DNA]</scope>
    <source>
        <strain evidence="2 3">DSM 16618</strain>
    </source>
</reference>
<evidence type="ECO:0000313" key="2">
    <source>
        <dbReference type="EMBL" id="RZS65234.1"/>
    </source>
</evidence>
<organism evidence="2 3">
    <name type="scientific">Kerstersia gyiorum</name>
    <dbReference type="NCBI Taxonomy" id="206506"/>
    <lineage>
        <taxon>Bacteria</taxon>
        <taxon>Pseudomonadati</taxon>
        <taxon>Pseudomonadota</taxon>
        <taxon>Betaproteobacteria</taxon>
        <taxon>Burkholderiales</taxon>
        <taxon>Alcaligenaceae</taxon>
        <taxon>Kerstersia</taxon>
    </lineage>
</organism>
<sequence>MRLRQRRVAAAACAREIPSRLSPYLFIQPAVFPPADLSEPIVGMASEAPKKSWCEVHTAHRTAPHRTAPHRTAPHRTAPHGVAWHAMALLRRSRPGWPRGGCRAGRAKVGAMGKALEIFLSPQGAANQAGNGLGMARARMRRQQKADSRKQTAESRQQKADSTPKASRGRSGLSVQFSAARREEKKRRAGEVLLCSCGGPWRAAA</sequence>